<proteinExistence type="predicted"/>
<dbReference type="Proteomes" id="UP000314294">
    <property type="component" value="Unassembled WGS sequence"/>
</dbReference>
<protein>
    <submittedName>
        <fullName evidence="1">Uncharacterized protein</fullName>
    </submittedName>
</protein>
<evidence type="ECO:0000313" key="2">
    <source>
        <dbReference type="Proteomes" id="UP000314294"/>
    </source>
</evidence>
<keyword evidence="2" id="KW-1185">Reference proteome</keyword>
<dbReference type="EMBL" id="SRLO01001755">
    <property type="protein sequence ID" value="TNN35513.1"/>
    <property type="molecule type" value="Genomic_DNA"/>
</dbReference>
<name>A0A4Z2F3P2_9TELE</name>
<organism evidence="1 2">
    <name type="scientific">Liparis tanakae</name>
    <name type="common">Tanaka's snailfish</name>
    <dbReference type="NCBI Taxonomy" id="230148"/>
    <lineage>
        <taxon>Eukaryota</taxon>
        <taxon>Metazoa</taxon>
        <taxon>Chordata</taxon>
        <taxon>Craniata</taxon>
        <taxon>Vertebrata</taxon>
        <taxon>Euteleostomi</taxon>
        <taxon>Actinopterygii</taxon>
        <taxon>Neopterygii</taxon>
        <taxon>Teleostei</taxon>
        <taxon>Neoteleostei</taxon>
        <taxon>Acanthomorphata</taxon>
        <taxon>Eupercaria</taxon>
        <taxon>Perciformes</taxon>
        <taxon>Cottioidei</taxon>
        <taxon>Cottales</taxon>
        <taxon>Liparidae</taxon>
        <taxon>Liparis</taxon>
    </lineage>
</organism>
<reference evidence="1 2" key="1">
    <citation type="submission" date="2019-03" db="EMBL/GenBank/DDBJ databases">
        <title>First draft genome of Liparis tanakae, snailfish: a comprehensive survey of snailfish specific genes.</title>
        <authorList>
            <person name="Kim W."/>
            <person name="Song I."/>
            <person name="Jeong J.-H."/>
            <person name="Kim D."/>
            <person name="Kim S."/>
            <person name="Ryu S."/>
            <person name="Song J.Y."/>
            <person name="Lee S.K."/>
        </authorList>
    </citation>
    <scope>NUCLEOTIDE SEQUENCE [LARGE SCALE GENOMIC DNA]</scope>
    <source>
        <tissue evidence="1">Muscle</tissue>
    </source>
</reference>
<dbReference type="AlphaFoldDB" id="A0A4Z2F3P2"/>
<comment type="caution">
    <text evidence="1">The sequence shown here is derived from an EMBL/GenBank/DDBJ whole genome shotgun (WGS) entry which is preliminary data.</text>
</comment>
<sequence>MAPHLVHLPQSWLHLRGQDGFLSHGGQRHRDEAVVNHQGRGQNSHGGCLRYSALWRLHRQLHVASRFRVEEGFCLDLKRHIHKEVLPGVRILQELTLRQRKGLRDDGVLDTRLARKLAAVARLPGEGWRWRWRGRGRWSGRVRINTVTPSVRVVSARLVSGSSSLLQLVHDGPLDALGPRVEPLVARRIGAEPALRSPPQVPVGALRSGEGPVRRGFVHGNVADDPLAAVVPLLWPFPSAAAAALPLRCDSVGQRLLGTAVAPHHVVALPSSLVTHVRTVAMVVSPVGASSLVG</sequence>
<accession>A0A4Z2F3P2</accession>
<gene>
    <name evidence="1" type="ORF">EYF80_054320</name>
</gene>
<evidence type="ECO:0000313" key="1">
    <source>
        <dbReference type="EMBL" id="TNN35513.1"/>
    </source>
</evidence>